<evidence type="ECO:0000259" key="3">
    <source>
        <dbReference type="PROSITE" id="PS51272"/>
    </source>
</evidence>
<evidence type="ECO:0000256" key="1">
    <source>
        <dbReference type="ARBA" id="ARBA00022737"/>
    </source>
</evidence>
<feature type="chain" id="PRO_5036719565" evidence="2">
    <location>
        <begin position="29"/>
        <end position="1000"/>
    </location>
</feature>
<dbReference type="Proteomes" id="UP000606499">
    <property type="component" value="Unassembled WGS sequence"/>
</dbReference>
<keyword evidence="2" id="KW-0732">Signal</keyword>
<dbReference type="InterPro" id="IPR001119">
    <property type="entry name" value="SLH_dom"/>
</dbReference>
<organism evidence="4 5">
    <name type="scientific">Agathobaculum faecis</name>
    <dbReference type="NCBI Taxonomy" id="2763013"/>
    <lineage>
        <taxon>Bacteria</taxon>
        <taxon>Bacillati</taxon>
        <taxon>Bacillota</taxon>
        <taxon>Clostridia</taxon>
        <taxon>Eubacteriales</taxon>
        <taxon>Butyricicoccaceae</taxon>
        <taxon>Agathobaculum</taxon>
    </lineage>
</organism>
<dbReference type="PANTHER" id="PTHR40446:SF2">
    <property type="entry name" value="N-ACETYLGLUCOSAMINE-1-PHOSPHODIESTER ALPHA-N-ACETYLGLUCOSAMINIDASE"/>
    <property type="match status" value="1"/>
</dbReference>
<comment type="caution">
    <text evidence="4">The sequence shown here is derived from an EMBL/GenBank/DDBJ whole genome shotgun (WGS) entry which is preliminary data.</text>
</comment>
<gene>
    <name evidence="4" type="ORF">H8S45_10515</name>
</gene>
<dbReference type="AlphaFoldDB" id="A0A923LXR7"/>
<keyword evidence="4" id="KW-0326">Glycosidase</keyword>
<dbReference type="RefSeq" id="WP_186950049.1">
    <property type="nucleotide sequence ID" value="NZ_JACOPL010000009.1"/>
</dbReference>
<sequence length="1000" mass="102858">MKHFAKVSSRLLAASLAAVQLFTSAAGAAFSNGFTYSYPVGEGLTYTRSEGKNSAGVQRANILTYRPNTGVSPIMVYADEQLYGSSATITNAVKYLESQGKSVIGGTNADFFVMSSGVPIGLVIDEGELISSDAWQYAVGFKADGSAVMGRPTMSMTVSGASGTVSVSYFNKTRTTAGAYLLDRNYDDSTHFTANGTNIILERVDDTPVTVNGTVKMKVINKGTGNSPLTITDDQMVLTKSDGANVPSWVDFPVGEEVTLKVTANDANWADVDYAVGGKLLIDNGSVTTSGIDGGSSNRARSAIGVRSDGTVVLYEVDGNQSSHSVGLTAAQLGEELVSLGCVRAICLDGGGSSAMALRRPGESTASLITSPSDGSQRACANYIFFINHVTSDNVTAYAFLTPSYRYVLPGASTWFSVKGADASYGPAPDPSGMSYTVSGDLGTVENQTFTAGTATGTATITASNGSVEGSMDICITGDVNSIGLQSAGKDISSISVKPGQSVDVDGIAYHLGQKMASIDTAFSWSVSSGIGSIDEKGVFTAGDSMASGTLTCSYGATSKSITVNVGMGDPQDAETVADFEAGTDGCTATEGMTLTRVTGYTAVARGEGSLKAAYDGTKVAAATISLPQADVSGRKHLTLWARGEGTQGTLTAVFADAEGNELTTALSAATTASWKQLTAAVPEGASKLTGIRFERSGSGAAGSALYLDQVVVSADHAVTNTDAPSVKLNSTALTVDAGAAATISGTATMENGKYPARSSNITVKVDGKAVDGAAKMSGATLTVTTGALSAGTHCVTIDVSDDAGNRTRASATVTAGSASNAFADTASHWARGYASLLNTNGIMKGETGSDGKTYFRPERNLTRKEFAVTMARLLGLDTSYTGALDFADDASIPDWARGAVYAVSHAGIMNGETRNGKLYFSPDADMTRAEVMTVIGRCLPRGYAAASLSYKDASSVPSWAVDQVRTCVAAGIIGGYSDNTLQPLGKITRGEIAKILALF</sequence>
<evidence type="ECO:0000313" key="5">
    <source>
        <dbReference type="Proteomes" id="UP000606499"/>
    </source>
</evidence>
<feature type="domain" description="SLH" evidence="3">
    <location>
        <begin position="948"/>
        <end position="1000"/>
    </location>
</feature>
<keyword evidence="1" id="KW-0677">Repeat</keyword>
<dbReference type="PANTHER" id="PTHR40446">
    <property type="entry name" value="N-ACETYLGLUCOSAMINE-1-PHOSPHODIESTER ALPHA-N-ACETYLGLUCOSAMINIDASE"/>
    <property type="match status" value="1"/>
</dbReference>
<evidence type="ECO:0000313" key="4">
    <source>
        <dbReference type="EMBL" id="MBC5725887.1"/>
    </source>
</evidence>
<dbReference type="GO" id="GO:0016798">
    <property type="term" value="F:hydrolase activity, acting on glycosyl bonds"/>
    <property type="evidence" value="ECO:0007669"/>
    <property type="project" value="UniProtKB-KW"/>
</dbReference>
<dbReference type="Pfam" id="PF09992">
    <property type="entry name" value="NAGPA"/>
    <property type="match status" value="1"/>
</dbReference>
<dbReference type="Pfam" id="PF00395">
    <property type="entry name" value="SLH"/>
    <property type="match status" value="3"/>
</dbReference>
<name>A0A923LXR7_9FIRM</name>
<feature type="domain" description="SLH" evidence="3">
    <location>
        <begin position="887"/>
        <end position="947"/>
    </location>
</feature>
<dbReference type="EMBL" id="JACOPL010000009">
    <property type="protein sequence ID" value="MBC5725887.1"/>
    <property type="molecule type" value="Genomic_DNA"/>
</dbReference>
<protein>
    <submittedName>
        <fullName evidence="4">Phosphodiester glycosidase family protein</fullName>
    </submittedName>
</protein>
<dbReference type="InterPro" id="IPR018711">
    <property type="entry name" value="NAGPA"/>
</dbReference>
<keyword evidence="4" id="KW-0378">Hydrolase</keyword>
<accession>A0A923LXR7</accession>
<evidence type="ECO:0000256" key="2">
    <source>
        <dbReference type="SAM" id="SignalP"/>
    </source>
</evidence>
<feature type="domain" description="SLH" evidence="3">
    <location>
        <begin position="818"/>
        <end position="885"/>
    </location>
</feature>
<feature type="signal peptide" evidence="2">
    <location>
        <begin position="1"/>
        <end position="28"/>
    </location>
</feature>
<proteinExistence type="predicted"/>
<keyword evidence="5" id="KW-1185">Reference proteome</keyword>
<reference evidence="4" key="1">
    <citation type="submission" date="2020-08" db="EMBL/GenBank/DDBJ databases">
        <title>Genome public.</title>
        <authorList>
            <person name="Liu C."/>
            <person name="Sun Q."/>
        </authorList>
    </citation>
    <scope>NUCLEOTIDE SEQUENCE</scope>
    <source>
        <strain evidence="4">NSJ-28</strain>
    </source>
</reference>
<dbReference type="PROSITE" id="PS51272">
    <property type="entry name" value="SLH"/>
    <property type="match status" value="3"/>
</dbReference>